<protein>
    <recommendedName>
        <fullName evidence="4">RDD domain-containing protein</fullName>
    </recommendedName>
</protein>
<name>A0A3D8K6W2_9BURK</name>
<dbReference type="Proteomes" id="UP000256838">
    <property type="component" value="Unassembled WGS sequence"/>
</dbReference>
<keyword evidence="3" id="KW-1185">Reference proteome</keyword>
<reference evidence="2 3" key="1">
    <citation type="submission" date="2018-08" db="EMBL/GenBank/DDBJ databases">
        <title>Paraburkholderia sp. DHOM06 isolated from forest soil.</title>
        <authorList>
            <person name="Gao Z.-H."/>
            <person name="Qiu L.-H."/>
        </authorList>
    </citation>
    <scope>NUCLEOTIDE SEQUENCE [LARGE SCALE GENOMIC DNA]</scope>
    <source>
        <strain evidence="2 3">DHOM06</strain>
    </source>
</reference>
<gene>
    <name evidence="2" type="ORF">DWV00_02340</name>
</gene>
<feature type="transmembrane region" description="Helical" evidence="1">
    <location>
        <begin position="51"/>
        <end position="68"/>
    </location>
</feature>
<proteinExistence type="predicted"/>
<dbReference type="OrthoDB" id="7745564at2"/>
<dbReference type="RefSeq" id="WP_115531896.1">
    <property type="nucleotide sequence ID" value="NZ_QRGA01000001.1"/>
</dbReference>
<evidence type="ECO:0000256" key="1">
    <source>
        <dbReference type="SAM" id="Phobius"/>
    </source>
</evidence>
<feature type="transmembrane region" description="Helical" evidence="1">
    <location>
        <begin position="12"/>
        <end position="31"/>
    </location>
</feature>
<evidence type="ECO:0000313" key="3">
    <source>
        <dbReference type="Proteomes" id="UP000256838"/>
    </source>
</evidence>
<dbReference type="EMBL" id="QRGA01000001">
    <property type="protein sequence ID" value="RDV00626.1"/>
    <property type="molecule type" value="Genomic_DNA"/>
</dbReference>
<accession>A0A3D8K6W2</accession>
<keyword evidence="1" id="KW-0812">Transmembrane</keyword>
<keyword evidence="1" id="KW-1133">Transmembrane helix</keyword>
<evidence type="ECO:0000313" key="2">
    <source>
        <dbReference type="EMBL" id="RDV00626.1"/>
    </source>
</evidence>
<sequence length="86" mass="9702">MAGPRKARKLRVFFASIFDFVTIFWIAGYVISGLMGGRTDGGFSLKGTSALILFAVVIVYFVVCHKFFRGAIWRHIFRVPLEREAA</sequence>
<organism evidence="2 3">
    <name type="scientific">Trinickia dinghuensis</name>
    <dbReference type="NCBI Taxonomy" id="2291023"/>
    <lineage>
        <taxon>Bacteria</taxon>
        <taxon>Pseudomonadati</taxon>
        <taxon>Pseudomonadota</taxon>
        <taxon>Betaproteobacteria</taxon>
        <taxon>Burkholderiales</taxon>
        <taxon>Burkholderiaceae</taxon>
        <taxon>Trinickia</taxon>
    </lineage>
</organism>
<comment type="caution">
    <text evidence="2">The sequence shown here is derived from an EMBL/GenBank/DDBJ whole genome shotgun (WGS) entry which is preliminary data.</text>
</comment>
<evidence type="ECO:0008006" key="4">
    <source>
        <dbReference type="Google" id="ProtNLM"/>
    </source>
</evidence>
<keyword evidence="1" id="KW-0472">Membrane</keyword>
<dbReference type="AlphaFoldDB" id="A0A3D8K6W2"/>